<protein>
    <submittedName>
        <fullName evidence="1">Uncharacterized protein</fullName>
    </submittedName>
</protein>
<keyword evidence="2" id="KW-1185">Reference proteome</keyword>
<gene>
    <name evidence="1" type="ORF">K488DRAFT_74286</name>
</gene>
<reference evidence="1" key="1">
    <citation type="submission" date="2021-02" db="EMBL/GenBank/DDBJ databases">
        <authorList>
            <consortium name="DOE Joint Genome Institute"/>
            <person name="Ahrendt S."/>
            <person name="Looney B.P."/>
            <person name="Miyauchi S."/>
            <person name="Morin E."/>
            <person name="Drula E."/>
            <person name="Courty P.E."/>
            <person name="Chicoki N."/>
            <person name="Fauchery L."/>
            <person name="Kohler A."/>
            <person name="Kuo A."/>
            <person name="Labutti K."/>
            <person name="Pangilinan J."/>
            <person name="Lipzen A."/>
            <person name="Riley R."/>
            <person name="Andreopoulos W."/>
            <person name="He G."/>
            <person name="Johnson J."/>
            <person name="Barry K.W."/>
            <person name="Grigoriev I.V."/>
            <person name="Nagy L."/>
            <person name="Hibbett D."/>
            <person name="Henrissat B."/>
            <person name="Matheny P.B."/>
            <person name="Labbe J."/>
            <person name="Martin F."/>
        </authorList>
    </citation>
    <scope>NUCLEOTIDE SEQUENCE</scope>
    <source>
        <strain evidence="1">EC-137</strain>
    </source>
</reference>
<organism evidence="1 2">
    <name type="scientific">Vararia minispora EC-137</name>
    <dbReference type="NCBI Taxonomy" id="1314806"/>
    <lineage>
        <taxon>Eukaryota</taxon>
        <taxon>Fungi</taxon>
        <taxon>Dikarya</taxon>
        <taxon>Basidiomycota</taxon>
        <taxon>Agaricomycotina</taxon>
        <taxon>Agaricomycetes</taxon>
        <taxon>Russulales</taxon>
        <taxon>Lachnocladiaceae</taxon>
        <taxon>Vararia</taxon>
    </lineage>
</organism>
<evidence type="ECO:0000313" key="1">
    <source>
        <dbReference type="EMBL" id="KAI0027766.1"/>
    </source>
</evidence>
<sequence length="248" mass="27667">MSRLLASHHPLLWISLNPAPETGAGDGLESRFLTPSESPSLNTTIILMNIGLLKTLRSDKDTSSMEGNASNPALSLLLLRKPNIVYVGTEFVYLNYLTHSVDRSFIFDTKHIDLRRILDIITFDAFSECNIVNSARADYHLYNTIQIGYKSMPAIGLHNAAQDVVILGYISISDDASNKSFIISVRKAGASSSVLECNKKGVHFLFEHHIQSASEKIPVWDCCKLFLHRNNELLTDVFDAKERFSLVP</sequence>
<name>A0ACB8Q860_9AGAM</name>
<reference evidence="1" key="2">
    <citation type="journal article" date="2022" name="New Phytol.">
        <title>Evolutionary transition to the ectomycorrhizal habit in the genomes of a hyperdiverse lineage of mushroom-forming fungi.</title>
        <authorList>
            <person name="Looney B."/>
            <person name="Miyauchi S."/>
            <person name="Morin E."/>
            <person name="Drula E."/>
            <person name="Courty P.E."/>
            <person name="Kohler A."/>
            <person name="Kuo A."/>
            <person name="LaButti K."/>
            <person name="Pangilinan J."/>
            <person name="Lipzen A."/>
            <person name="Riley R."/>
            <person name="Andreopoulos W."/>
            <person name="He G."/>
            <person name="Johnson J."/>
            <person name="Nolan M."/>
            <person name="Tritt A."/>
            <person name="Barry K.W."/>
            <person name="Grigoriev I.V."/>
            <person name="Nagy L.G."/>
            <person name="Hibbett D."/>
            <person name="Henrissat B."/>
            <person name="Matheny P.B."/>
            <person name="Labbe J."/>
            <person name="Martin F.M."/>
        </authorList>
    </citation>
    <scope>NUCLEOTIDE SEQUENCE</scope>
    <source>
        <strain evidence="1">EC-137</strain>
    </source>
</reference>
<comment type="caution">
    <text evidence="1">The sequence shown here is derived from an EMBL/GenBank/DDBJ whole genome shotgun (WGS) entry which is preliminary data.</text>
</comment>
<accession>A0ACB8Q860</accession>
<proteinExistence type="predicted"/>
<dbReference type="Proteomes" id="UP000814128">
    <property type="component" value="Unassembled WGS sequence"/>
</dbReference>
<evidence type="ECO:0000313" key="2">
    <source>
        <dbReference type="Proteomes" id="UP000814128"/>
    </source>
</evidence>
<dbReference type="EMBL" id="MU273842">
    <property type="protein sequence ID" value="KAI0027766.1"/>
    <property type="molecule type" value="Genomic_DNA"/>
</dbReference>